<gene>
    <name evidence="1" type="ORF">NP439_13530</name>
</gene>
<keyword evidence="2" id="KW-1185">Reference proteome</keyword>
<dbReference type="EMBL" id="CP101914">
    <property type="protein sequence ID" value="UUI01086.1"/>
    <property type="molecule type" value="Genomic_DNA"/>
</dbReference>
<name>A0ABY5JLA5_9BACI</name>
<evidence type="ECO:0008006" key="3">
    <source>
        <dbReference type="Google" id="ProtNLM"/>
    </source>
</evidence>
<evidence type="ECO:0000313" key="1">
    <source>
        <dbReference type="EMBL" id="UUI01086.1"/>
    </source>
</evidence>
<organism evidence="1 2">
    <name type="scientific">Oceanobacillus jeddahense</name>
    <dbReference type="NCBI Taxonomy" id="1462527"/>
    <lineage>
        <taxon>Bacteria</taxon>
        <taxon>Bacillati</taxon>
        <taxon>Bacillota</taxon>
        <taxon>Bacilli</taxon>
        <taxon>Bacillales</taxon>
        <taxon>Bacillaceae</taxon>
        <taxon>Oceanobacillus</taxon>
    </lineage>
</organism>
<protein>
    <recommendedName>
        <fullName evidence="3">HTH psq-type domain-containing protein</fullName>
    </recommendedName>
</protein>
<evidence type="ECO:0000313" key="2">
    <source>
        <dbReference type="Proteomes" id="UP001059773"/>
    </source>
</evidence>
<dbReference type="RefSeq" id="WP_256706509.1">
    <property type="nucleotide sequence ID" value="NZ_CP101914.1"/>
</dbReference>
<reference evidence="1" key="1">
    <citation type="submission" date="2022-07" db="EMBL/GenBank/DDBJ databases">
        <title>FELIX.</title>
        <authorList>
            <person name="Wan K.H."/>
            <person name="Park S."/>
            <person name="Lawrence Q."/>
            <person name="Eichenberger J.P."/>
            <person name="Booth B.W."/>
            <person name="Piaggio A.J."/>
            <person name="Chandler J.C."/>
            <person name="Franklin A.B."/>
            <person name="Celniker S.E."/>
        </authorList>
    </citation>
    <scope>NUCLEOTIDE SEQUENCE</scope>
    <source>
        <strain evidence="1">QA-1986 374</strain>
    </source>
</reference>
<dbReference type="Proteomes" id="UP001059773">
    <property type="component" value="Chromosome"/>
</dbReference>
<sequence length="93" mass="11191">MLILLFMLLATCGKKNLDRRVILSLEDKEGIRKEYLNKYITKKALAKKYGVDTKTIKNTVDSEYNKKLKELHREYIRNRQNLYKEKLKEGRRK</sequence>
<proteinExistence type="predicted"/>
<accession>A0ABY5JLA5</accession>